<keyword evidence="1" id="KW-0472">Membrane</keyword>
<keyword evidence="3" id="KW-1185">Reference proteome</keyword>
<sequence length="104" mass="11125">MIITIATRITIALIIMMVINVLPINITSRWNTWCVIRSVVIIMVADSCPARHSDGYVIPITLAMAAAGTGPNQVNASFAAPHVHVTTSTKIITADLVTIGAPRF</sequence>
<dbReference type="AlphaFoldDB" id="A0A517NBW7"/>
<protein>
    <submittedName>
        <fullName evidence="2">Uncharacterized protein</fullName>
    </submittedName>
</protein>
<evidence type="ECO:0000256" key="1">
    <source>
        <dbReference type="SAM" id="Phobius"/>
    </source>
</evidence>
<organism evidence="2 3">
    <name type="scientific">Rubripirellula lacrimiformis</name>
    <dbReference type="NCBI Taxonomy" id="1930273"/>
    <lineage>
        <taxon>Bacteria</taxon>
        <taxon>Pseudomonadati</taxon>
        <taxon>Planctomycetota</taxon>
        <taxon>Planctomycetia</taxon>
        <taxon>Pirellulales</taxon>
        <taxon>Pirellulaceae</taxon>
        <taxon>Rubripirellula</taxon>
    </lineage>
</organism>
<dbReference type="Proteomes" id="UP000318538">
    <property type="component" value="Chromosome"/>
</dbReference>
<evidence type="ECO:0000313" key="3">
    <source>
        <dbReference type="Proteomes" id="UP000318538"/>
    </source>
</evidence>
<proteinExistence type="predicted"/>
<feature type="transmembrane region" description="Helical" evidence="1">
    <location>
        <begin position="6"/>
        <end position="27"/>
    </location>
</feature>
<name>A0A517NBW7_9BACT</name>
<keyword evidence="1" id="KW-0812">Transmembrane</keyword>
<dbReference type="EMBL" id="CP036525">
    <property type="protein sequence ID" value="QDT04635.1"/>
    <property type="molecule type" value="Genomic_DNA"/>
</dbReference>
<reference evidence="2 3" key="1">
    <citation type="submission" date="2019-02" db="EMBL/GenBank/DDBJ databases">
        <title>Deep-cultivation of Planctomycetes and their phenomic and genomic characterization uncovers novel biology.</title>
        <authorList>
            <person name="Wiegand S."/>
            <person name="Jogler M."/>
            <person name="Boedeker C."/>
            <person name="Pinto D."/>
            <person name="Vollmers J."/>
            <person name="Rivas-Marin E."/>
            <person name="Kohn T."/>
            <person name="Peeters S.H."/>
            <person name="Heuer A."/>
            <person name="Rast P."/>
            <person name="Oberbeckmann S."/>
            <person name="Bunk B."/>
            <person name="Jeske O."/>
            <person name="Meyerdierks A."/>
            <person name="Storesund J.E."/>
            <person name="Kallscheuer N."/>
            <person name="Luecker S."/>
            <person name="Lage O.M."/>
            <person name="Pohl T."/>
            <person name="Merkel B.J."/>
            <person name="Hornburger P."/>
            <person name="Mueller R.-W."/>
            <person name="Bruemmer F."/>
            <person name="Labrenz M."/>
            <person name="Spormann A.M."/>
            <person name="Op den Camp H."/>
            <person name="Overmann J."/>
            <person name="Amann R."/>
            <person name="Jetten M.S.M."/>
            <person name="Mascher T."/>
            <person name="Medema M.H."/>
            <person name="Devos D.P."/>
            <person name="Kaster A.-K."/>
            <person name="Ovreas L."/>
            <person name="Rohde M."/>
            <person name="Galperin M.Y."/>
            <person name="Jogler C."/>
        </authorList>
    </citation>
    <scope>NUCLEOTIDE SEQUENCE [LARGE SCALE GENOMIC DNA]</scope>
    <source>
        <strain evidence="2 3">K22_7</strain>
    </source>
</reference>
<gene>
    <name evidence="2" type="ORF">K227x_30280</name>
</gene>
<accession>A0A517NBW7</accession>
<keyword evidence="1" id="KW-1133">Transmembrane helix</keyword>
<evidence type="ECO:0000313" key="2">
    <source>
        <dbReference type="EMBL" id="QDT04635.1"/>
    </source>
</evidence>
<dbReference type="KEGG" id="rlc:K227x_30280"/>